<dbReference type="Pfam" id="PF00885">
    <property type="entry name" value="DMRL_synthase"/>
    <property type="match status" value="1"/>
</dbReference>
<keyword evidence="5 7" id="KW-0808">Transferase</keyword>
<feature type="binding site" evidence="7">
    <location>
        <begin position="163"/>
        <end position="164"/>
    </location>
    <ligand>
        <name>(2S)-2-hydroxy-3-oxobutyl phosphate</name>
        <dbReference type="ChEBI" id="CHEBI:58830"/>
    </ligand>
</feature>
<feature type="binding site" evidence="7">
    <location>
        <position position="191"/>
    </location>
    <ligand>
        <name>5-amino-6-(D-ribitylamino)uracil</name>
        <dbReference type="ChEBI" id="CHEBI:15934"/>
    </ligand>
</feature>
<organism evidence="8 9">
    <name type="scientific">Candidatus Uhrbacteria bacterium GW2011_GWA2_52_8d</name>
    <dbReference type="NCBI Taxonomy" id="1618979"/>
    <lineage>
        <taxon>Bacteria</taxon>
        <taxon>Candidatus Uhriibacteriota</taxon>
    </lineage>
</organism>
<dbReference type="Proteomes" id="UP000034054">
    <property type="component" value="Unassembled WGS sequence"/>
</dbReference>
<dbReference type="HAMAP" id="MF_00178">
    <property type="entry name" value="Lumazine_synth"/>
    <property type="match status" value="1"/>
</dbReference>
<comment type="catalytic activity">
    <reaction evidence="6 7">
        <text>(2S)-2-hydroxy-3-oxobutyl phosphate + 5-amino-6-(D-ribitylamino)uracil = 6,7-dimethyl-8-(1-D-ribityl)lumazine + phosphate + 2 H2O + H(+)</text>
        <dbReference type="Rhea" id="RHEA:26152"/>
        <dbReference type="ChEBI" id="CHEBI:15377"/>
        <dbReference type="ChEBI" id="CHEBI:15378"/>
        <dbReference type="ChEBI" id="CHEBI:15934"/>
        <dbReference type="ChEBI" id="CHEBI:43474"/>
        <dbReference type="ChEBI" id="CHEBI:58201"/>
        <dbReference type="ChEBI" id="CHEBI:58830"/>
        <dbReference type="EC" id="2.5.1.78"/>
    </reaction>
</comment>
<protein>
    <recommendedName>
        <fullName evidence="3 7">6,7-dimethyl-8-ribityllumazine synthase</fullName>
        <shortName evidence="7">DMRL synthase</shortName>
        <shortName evidence="7">LS</shortName>
        <shortName evidence="7">Lumazine synthase</shortName>
        <ecNumber evidence="3 7">2.5.1.78</ecNumber>
    </recommendedName>
</protein>
<feature type="active site" description="Proton donor" evidence="7">
    <location>
        <position position="166"/>
    </location>
</feature>
<dbReference type="AlphaFoldDB" id="A0A0G1XL52"/>
<dbReference type="GO" id="GO:0009349">
    <property type="term" value="C:riboflavin synthase complex"/>
    <property type="evidence" value="ECO:0007669"/>
    <property type="project" value="UniProtKB-UniRule"/>
</dbReference>
<dbReference type="SUPFAM" id="SSF52121">
    <property type="entry name" value="Lumazine synthase"/>
    <property type="match status" value="1"/>
</dbReference>
<dbReference type="InterPro" id="IPR002180">
    <property type="entry name" value="LS/RS"/>
</dbReference>
<evidence type="ECO:0000313" key="8">
    <source>
        <dbReference type="EMBL" id="KKW32013.1"/>
    </source>
</evidence>
<evidence type="ECO:0000256" key="5">
    <source>
        <dbReference type="ARBA" id="ARBA00022679"/>
    </source>
</evidence>
<evidence type="ECO:0000256" key="7">
    <source>
        <dbReference type="HAMAP-Rule" id="MF_00178"/>
    </source>
</evidence>
<comment type="pathway">
    <text evidence="1 7">Cofactor biosynthesis; riboflavin biosynthesis; riboflavin from 2-hydroxy-3-oxobutyl phosphate and 5-amino-6-(D-ribitylamino)uracil: step 1/2.</text>
</comment>
<dbReference type="UniPathway" id="UPA00275">
    <property type="reaction ID" value="UER00404"/>
</dbReference>
<sequence length="234" mass="26146">MLDARCNPGKGKVRKLNSFCQEKDILTSYGNRPIIGTHETSEKVDEIATFAEVSNIYSNIRAVCYCSLNILILLTFLMQVELDPSVMPKIPGAKVAILQAKWYREPIDKMVQKTVELLVAAGCPKPDVHIMPGSLELPLAAQALMRKEKYDAIICFGAIMKGETYHFDMIMNMCADGFNKVMLEEGVPIIMEVIPIGNMDQLVARSQDNAFNKGVEAAIATAEIIDWRRRNLSY</sequence>
<comment type="similarity">
    <text evidence="2 7">Belongs to the DMRL synthase family.</text>
</comment>
<gene>
    <name evidence="7" type="primary">ribH</name>
    <name evidence="8" type="ORF">UY76_C0045G0013</name>
</gene>
<keyword evidence="4 7" id="KW-0686">Riboflavin biosynthesis</keyword>
<reference evidence="8 9" key="1">
    <citation type="journal article" date="2015" name="Nature">
        <title>rRNA introns, odd ribosomes, and small enigmatic genomes across a large radiation of phyla.</title>
        <authorList>
            <person name="Brown C.T."/>
            <person name="Hug L.A."/>
            <person name="Thomas B.C."/>
            <person name="Sharon I."/>
            <person name="Castelle C.J."/>
            <person name="Singh A."/>
            <person name="Wilkins M.J."/>
            <person name="Williams K.H."/>
            <person name="Banfield J.F."/>
        </authorList>
    </citation>
    <scope>NUCLEOTIDE SEQUENCE [LARGE SCALE GENOMIC DNA]</scope>
</reference>
<evidence type="ECO:0000256" key="3">
    <source>
        <dbReference type="ARBA" id="ARBA00012664"/>
    </source>
</evidence>
<feature type="binding site" evidence="7">
    <location>
        <begin position="134"/>
        <end position="136"/>
    </location>
    <ligand>
        <name>5-amino-6-(D-ribitylamino)uracil</name>
        <dbReference type="ChEBI" id="CHEBI:15934"/>
    </ligand>
</feature>
<dbReference type="PANTHER" id="PTHR21058">
    <property type="entry name" value="6,7-DIMETHYL-8-RIBITYLLUMAZINE SYNTHASE DMRL SYNTHASE LUMAZINE SYNTHASE"/>
    <property type="match status" value="1"/>
</dbReference>
<dbReference type="CDD" id="cd09209">
    <property type="entry name" value="Lumazine_synthase-I"/>
    <property type="match status" value="1"/>
</dbReference>
<evidence type="ECO:0000256" key="4">
    <source>
        <dbReference type="ARBA" id="ARBA00022619"/>
    </source>
</evidence>
<dbReference type="GO" id="GO:0009231">
    <property type="term" value="P:riboflavin biosynthetic process"/>
    <property type="evidence" value="ECO:0007669"/>
    <property type="project" value="UniProtKB-UniRule"/>
</dbReference>
<dbReference type="InterPro" id="IPR034964">
    <property type="entry name" value="LS"/>
</dbReference>
<name>A0A0G1XL52_9BACT</name>
<evidence type="ECO:0000313" key="9">
    <source>
        <dbReference type="Proteomes" id="UP000034054"/>
    </source>
</evidence>
<evidence type="ECO:0000256" key="2">
    <source>
        <dbReference type="ARBA" id="ARBA00007424"/>
    </source>
</evidence>
<feature type="binding site" evidence="7">
    <location>
        <begin position="158"/>
        <end position="160"/>
    </location>
    <ligand>
        <name>5-amino-6-(D-ribitylamino)uracil</name>
        <dbReference type="ChEBI" id="CHEBI:15934"/>
    </ligand>
</feature>
<dbReference type="InterPro" id="IPR036467">
    <property type="entry name" value="LS/RS_sf"/>
</dbReference>
<comment type="caution">
    <text evidence="8">The sequence shown here is derived from an EMBL/GenBank/DDBJ whole genome shotgun (WGS) entry which is preliminary data.</text>
</comment>
<proteinExistence type="inferred from homology"/>
<dbReference type="PANTHER" id="PTHR21058:SF0">
    <property type="entry name" value="6,7-DIMETHYL-8-RIBITYLLUMAZINE SYNTHASE"/>
    <property type="match status" value="1"/>
</dbReference>
<feature type="binding site" evidence="7">
    <location>
        <position position="102"/>
    </location>
    <ligand>
        <name>5-amino-6-(D-ribitylamino)uracil</name>
        <dbReference type="ChEBI" id="CHEBI:15934"/>
    </ligand>
</feature>
<accession>A0A0G1XL52</accession>
<feature type="binding site" evidence="7">
    <location>
        <position position="205"/>
    </location>
    <ligand>
        <name>(2S)-2-hydroxy-3-oxobutyl phosphate</name>
        <dbReference type="ChEBI" id="CHEBI:58830"/>
    </ligand>
</feature>
<comment type="function">
    <text evidence="7">Catalyzes the formation of 6,7-dimethyl-8-ribityllumazine by condensation of 5-amino-6-(D-ribitylamino)uracil with 3,4-dihydroxy-2-butanone 4-phosphate. This is the penultimate step in the biosynthesis of riboflavin.</text>
</comment>
<dbReference type="GO" id="GO:0000906">
    <property type="term" value="F:6,7-dimethyl-8-ribityllumazine synthase activity"/>
    <property type="evidence" value="ECO:0007669"/>
    <property type="project" value="UniProtKB-UniRule"/>
</dbReference>
<dbReference type="EMBL" id="LCRH01000045">
    <property type="protein sequence ID" value="KKW32013.1"/>
    <property type="molecule type" value="Genomic_DNA"/>
</dbReference>
<dbReference type="EC" id="2.5.1.78" evidence="3 7"/>
<dbReference type="NCBIfam" id="TIGR00114">
    <property type="entry name" value="lumazine-synth"/>
    <property type="match status" value="1"/>
</dbReference>
<dbReference type="Gene3D" id="3.40.50.960">
    <property type="entry name" value="Lumazine/riboflavin synthase"/>
    <property type="match status" value="1"/>
</dbReference>
<evidence type="ECO:0000256" key="6">
    <source>
        <dbReference type="ARBA" id="ARBA00048785"/>
    </source>
</evidence>
<evidence type="ECO:0000256" key="1">
    <source>
        <dbReference type="ARBA" id="ARBA00004917"/>
    </source>
</evidence>